<dbReference type="InterPro" id="IPR005119">
    <property type="entry name" value="LysR_subst-bd"/>
</dbReference>
<evidence type="ECO:0000256" key="1">
    <source>
        <dbReference type="ARBA" id="ARBA00009437"/>
    </source>
</evidence>
<dbReference type="Proteomes" id="UP001501637">
    <property type="component" value="Unassembled WGS sequence"/>
</dbReference>
<dbReference type="PANTHER" id="PTHR30346:SF0">
    <property type="entry name" value="HCA OPERON TRANSCRIPTIONAL ACTIVATOR HCAR"/>
    <property type="match status" value="1"/>
</dbReference>
<dbReference type="SUPFAM" id="SSF53850">
    <property type="entry name" value="Periplasmic binding protein-like II"/>
    <property type="match status" value="1"/>
</dbReference>
<evidence type="ECO:0000256" key="4">
    <source>
        <dbReference type="ARBA" id="ARBA00023163"/>
    </source>
</evidence>
<keyword evidence="3" id="KW-0238">DNA-binding</keyword>
<comment type="similarity">
    <text evidence="1">Belongs to the LysR transcriptional regulatory family.</text>
</comment>
<evidence type="ECO:0000259" key="6">
    <source>
        <dbReference type="Pfam" id="PF03466"/>
    </source>
</evidence>
<dbReference type="Pfam" id="PF03466">
    <property type="entry name" value="LysR_substrate"/>
    <property type="match status" value="1"/>
</dbReference>
<comment type="caution">
    <text evidence="7">The sequence shown here is derived from an EMBL/GenBank/DDBJ whole genome shotgun (WGS) entry which is preliminary data.</text>
</comment>
<feature type="region of interest" description="Disordered" evidence="5">
    <location>
        <begin position="1"/>
        <end position="20"/>
    </location>
</feature>
<keyword evidence="2" id="KW-0805">Transcription regulation</keyword>
<gene>
    <name evidence="7" type="ORF">GCM10010449_41390</name>
</gene>
<proteinExistence type="inferred from homology"/>
<dbReference type="Gene3D" id="3.40.190.10">
    <property type="entry name" value="Periplasmic binding protein-like II"/>
    <property type="match status" value="2"/>
</dbReference>
<protein>
    <recommendedName>
        <fullName evidence="6">LysR substrate-binding domain-containing protein</fullName>
    </recommendedName>
</protein>
<evidence type="ECO:0000313" key="7">
    <source>
        <dbReference type="EMBL" id="GAA3115003.1"/>
    </source>
</evidence>
<dbReference type="PANTHER" id="PTHR30346">
    <property type="entry name" value="TRANSCRIPTIONAL DUAL REGULATOR HCAR-RELATED"/>
    <property type="match status" value="1"/>
</dbReference>
<reference evidence="8" key="1">
    <citation type="journal article" date="2019" name="Int. J. Syst. Evol. Microbiol.">
        <title>The Global Catalogue of Microorganisms (GCM) 10K type strain sequencing project: providing services to taxonomists for standard genome sequencing and annotation.</title>
        <authorList>
            <consortium name="The Broad Institute Genomics Platform"/>
            <consortium name="The Broad Institute Genome Sequencing Center for Infectious Disease"/>
            <person name="Wu L."/>
            <person name="Ma J."/>
        </authorList>
    </citation>
    <scope>NUCLEOTIDE SEQUENCE [LARGE SCALE GENOMIC DNA]</scope>
    <source>
        <strain evidence="8">JCM 9092</strain>
    </source>
</reference>
<sequence length="227" mass="24366">MPEATATATGATATAPPIPVPTTTDTRVIRFGYHGSAAVASHIIGLAGWDKAAVRLSEYDVADPFRGVRADELDLMIVKFGLREPDLVTSRVLAEDARAVVVGAGHPLAARASVSVEELADHDTFARPGTFPDYVWDEVVPSRTPAGRPIRRNRLVTSIPEMMGLVARGEAVHISLLSLADIAPPGIRVVPLHDLPPAPVTVAWRRGRELPEHIRKFITTAEAEASR</sequence>
<dbReference type="EMBL" id="BAAAUG010000073">
    <property type="protein sequence ID" value="GAA3115003.1"/>
    <property type="molecule type" value="Genomic_DNA"/>
</dbReference>
<name>A0ABP6MI31_9ACTN</name>
<keyword evidence="4" id="KW-0804">Transcription</keyword>
<keyword evidence="8" id="KW-1185">Reference proteome</keyword>
<evidence type="ECO:0000256" key="3">
    <source>
        <dbReference type="ARBA" id="ARBA00023125"/>
    </source>
</evidence>
<evidence type="ECO:0000256" key="5">
    <source>
        <dbReference type="SAM" id="MobiDB-lite"/>
    </source>
</evidence>
<evidence type="ECO:0000256" key="2">
    <source>
        <dbReference type="ARBA" id="ARBA00023015"/>
    </source>
</evidence>
<evidence type="ECO:0000313" key="8">
    <source>
        <dbReference type="Proteomes" id="UP001501637"/>
    </source>
</evidence>
<dbReference type="RefSeq" id="WP_344522484.1">
    <property type="nucleotide sequence ID" value="NZ_BAAAUG010000073.1"/>
</dbReference>
<organism evidence="7 8">
    <name type="scientific">Streptomyces rectiviolaceus</name>
    <dbReference type="NCBI Taxonomy" id="332591"/>
    <lineage>
        <taxon>Bacteria</taxon>
        <taxon>Bacillati</taxon>
        <taxon>Actinomycetota</taxon>
        <taxon>Actinomycetes</taxon>
        <taxon>Kitasatosporales</taxon>
        <taxon>Streptomycetaceae</taxon>
        <taxon>Streptomyces</taxon>
    </lineage>
</organism>
<feature type="domain" description="LysR substrate-binding" evidence="6">
    <location>
        <begin position="52"/>
        <end position="223"/>
    </location>
</feature>
<accession>A0ABP6MI31</accession>